<feature type="signal peptide" evidence="1">
    <location>
        <begin position="1"/>
        <end position="25"/>
    </location>
</feature>
<protein>
    <submittedName>
        <fullName evidence="2">Uncharacterized protein</fullName>
    </submittedName>
</protein>
<evidence type="ECO:0000256" key="1">
    <source>
        <dbReference type="SAM" id="SignalP"/>
    </source>
</evidence>
<dbReference type="STRING" id="1572751.PK98_02945"/>
<dbReference type="EMBL" id="JTDN01000001">
    <property type="protein sequence ID" value="KHL25629.1"/>
    <property type="molecule type" value="Genomic_DNA"/>
</dbReference>
<dbReference type="AlphaFoldDB" id="A0A0B2BW16"/>
<sequence length="106" mass="10955">MHRIVRLLLAIAVLWCGLHLSPAEADGGVWTEAGAVAHARSVDHAGDGHPQADLVHGCHNHCPVAPAVGSGPAIGTRHLVRVLLWALPTWALTSAAQAPPIEPPAA</sequence>
<evidence type="ECO:0000313" key="2">
    <source>
        <dbReference type="EMBL" id="KHL25629.1"/>
    </source>
</evidence>
<proteinExistence type="predicted"/>
<dbReference type="OrthoDB" id="7451299at2"/>
<comment type="caution">
    <text evidence="2">The sequence shown here is derived from an EMBL/GenBank/DDBJ whole genome shotgun (WGS) entry which is preliminary data.</text>
</comment>
<dbReference type="Proteomes" id="UP000030988">
    <property type="component" value="Unassembled WGS sequence"/>
</dbReference>
<evidence type="ECO:0000313" key="3">
    <source>
        <dbReference type="Proteomes" id="UP000030988"/>
    </source>
</evidence>
<feature type="chain" id="PRO_5002067733" evidence="1">
    <location>
        <begin position="26"/>
        <end position="106"/>
    </location>
</feature>
<name>A0A0B2BW16_9SPHN</name>
<keyword evidence="1" id="KW-0732">Signal</keyword>
<keyword evidence="3" id="KW-1185">Reference proteome</keyword>
<accession>A0A0B2BW16</accession>
<reference evidence="2 3" key="1">
    <citation type="submission" date="2014-11" db="EMBL/GenBank/DDBJ databases">
        <title>Draft genome sequence of Kirrobacter mercurialis.</title>
        <authorList>
            <person name="Coil D.A."/>
            <person name="Eisen J.A."/>
        </authorList>
    </citation>
    <scope>NUCLEOTIDE SEQUENCE [LARGE SCALE GENOMIC DNA]</scope>
    <source>
        <strain evidence="2 3">Coronado</strain>
    </source>
</reference>
<dbReference type="RefSeq" id="WP_039094165.1">
    <property type="nucleotide sequence ID" value="NZ_JTDN01000001.1"/>
</dbReference>
<organism evidence="2 3">
    <name type="scientific">Croceibacterium mercuriale</name>
    <dbReference type="NCBI Taxonomy" id="1572751"/>
    <lineage>
        <taxon>Bacteria</taxon>
        <taxon>Pseudomonadati</taxon>
        <taxon>Pseudomonadota</taxon>
        <taxon>Alphaproteobacteria</taxon>
        <taxon>Sphingomonadales</taxon>
        <taxon>Erythrobacteraceae</taxon>
        <taxon>Croceibacterium</taxon>
    </lineage>
</organism>
<gene>
    <name evidence="2" type="ORF">PK98_02945</name>
</gene>